<proteinExistence type="predicted"/>
<feature type="transmembrane region" description="Helical" evidence="1">
    <location>
        <begin position="34"/>
        <end position="56"/>
    </location>
</feature>
<comment type="caution">
    <text evidence="2">The sequence shown here is derived from an EMBL/GenBank/DDBJ whole genome shotgun (WGS) entry which is preliminary data.</text>
</comment>
<dbReference type="OrthoDB" id="3059701at2759"/>
<keyword evidence="1" id="KW-1133">Transmembrane helix</keyword>
<keyword evidence="1" id="KW-0472">Membrane</keyword>
<gene>
    <name evidence="2" type="ORF">LshimejAT787_0601420</name>
</gene>
<reference evidence="2" key="1">
    <citation type="submission" date="2022-07" db="EMBL/GenBank/DDBJ databases">
        <title>The genome of Lyophyllum shimeji provides insight into the initial evolution of ectomycorrhizal fungal genome.</title>
        <authorList>
            <person name="Kobayashi Y."/>
            <person name="Shibata T."/>
            <person name="Hirakawa H."/>
            <person name="Shigenobu S."/>
            <person name="Nishiyama T."/>
            <person name="Yamada A."/>
            <person name="Hasebe M."/>
            <person name="Kawaguchi M."/>
        </authorList>
    </citation>
    <scope>NUCLEOTIDE SEQUENCE</scope>
    <source>
        <strain evidence="2">AT787</strain>
    </source>
</reference>
<sequence>MSTPDDTMSINLDTVLFPFLPSFSRFSGALPPLFVLYILEGHSFHTFSYLTSFLFITLATMRCALKNVLLLCFISSTIGLASAVNCAPADKDAEPERVRISPPMDPSRLARASVQRACRKVLAVAVVTRPLLRLPRRHQRRPRHLLLRSSASSTCHHLDPSPASDHPTRASDVDVRDRYHYHSYRSRDLVHLFYPNNVHHRNLPISIVHQHGGGGAVIVSLKRCTASGSRWNRRLGGDGLAGIVAAINLL</sequence>
<keyword evidence="3" id="KW-1185">Reference proteome</keyword>
<dbReference type="EMBL" id="BRPK01000006">
    <property type="protein sequence ID" value="GLB38980.1"/>
    <property type="molecule type" value="Genomic_DNA"/>
</dbReference>
<name>A0A9P3UPG6_LYOSH</name>
<organism evidence="2 3">
    <name type="scientific">Lyophyllum shimeji</name>
    <name type="common">Hon-shimeji</name>
    <name type="synonym">Tricholoma shimeji</name>
    <dbReference type="NCBI Taxonomy" id="47721"/>
    <lineage>
        <taxon>Eukaryota</taxon>
        <taxon>Fungi</taxon>
        <taxon>Dikarya</taxon>
        <taxon>Basidiomycota</taxon>
        <taxon>Agaricomycotina</taxon>
        <taxon>Agaricomycetes</taxon>
        <taxon>Agaricomycetidae</taxon>
        <taxon>Agaricales</taxon>
        <taxon>Tricholomatineae</taxon>
        <taxon>Lyophyllaceae</taxon>
        <taxon>Lyophyllum</taxon>
    </lineage>
</organism>
<keyword evidence="1" id="KW-0812">Transmembrane</keyword>
<dbReference type="AlphaFoldDB" id="A0A9P3UPG6"/>
<evidence type="ECO:0000256" key="1">
    <source>
        <dbReference type="SAM" id="Phobius"/>
    </source>
</evidence>
<dbReference type="Proteomes" id="UP001063166">
    <property type="component" value="Unassembled WGS sequence"/>
</dbReference>
<evidence type="ECO:0000313" key="2">
    <source>
        <dbReference type="EMBL" id="GLB38980.1"/>
    </source>
</evidence>
<accession>A0A9P3UPG6</accession>
<protein>
    <submittedName>
        <fullName evidence="2">Uncharacterized protein</fullName>
    </submittedName>
</protein>
<evidence type="ECO:0000313" key="3">
    <source>
        <dbReference type="Proteomes" id="UP001063166"/>
    </source>
</evidence>